<keyword evidence="3" id="KW-1185">Reference proteome</keyword>
<dbReference type="RefSeq" id="WP_250861478.1">
    <property type="nucleotide sequence ID" value="NZ_JAGSOJ010000005.1"/>
</dbReference>
<feature type="transmembrane region" description="Helical" evidence="1">
    <location>
        <begin position="14"/>
        <end position="34"/>
    </location>
</feature>
<dbReference type="EMBL" id="JAGSOJ010000005">
    <property type="protein sequence ID" value="MCM1992321.1"/>
    <property type="molecule type" value="Genomic_DNA"/>
</dbReference>
<organism evidence="2 3">
    <name type="scientific">Oceanirhabdus seepicola</name>
    <dbReference type="NCBI Taxonomy" id="2828781"/>
    <lineage>
        <taxon>Bacteria</taxon>
        <taxon>Bacillati</taxon>
        <taxon>Bacillota</taxon>
        <taxon>Clostridia</taxon>
        <taxon>Eubacteriales</taxon>
        <taxon>Clostridiaceae</taxon>
        <taxon>Oceanirhabdus</taxon>
    </lineage>
</organism>
<name>A0A9J6P8U9_9CLOT</name>
<reference evidence="2" key="1">
    <citation type="journal article" date="2021" name="mSystems">
        <title>Bacteria and Archaea Synergistically Convert Glycine Betaine to Biogenic Methane in the Formosa Cold Seep of the South China Sea.</title>
        <authorList>
            <person name="Li L."/>
            <person name="Zhang W."/>
            <person name="Zhang S."/>
            <person name="Song L."/>
            <person name="Sun Q."/>
            <person name="Zhang H."/>
            <person name="Xiang H."/>
            <person name="Dong X."/>
        </authorList>
    </citation>
    <scope>NUCLEOTIDE SEQUENCE</scope>
    <source>
        <strain evidence="2">ZWT</strain>
    </source>
</reference>
<keyword evidence="1" id="KW-0812">Transmembrane</keyword>
<keyword evidence="1" id="KW-1133">Transmembrane helix</keyword>
<dbReference type="Proteomes" id="UP001056429">
    <property type="component" value="Unassembled WGS sequence"/>
</dbReference>
<sequence>MDLVNMLGILSESLLNVCLLATGIVILLAIIAMISKGNIIRKTAAMLGRLVLFIWFIQIGCSIYYLLNGIQ</sequence>
<comment type="caution">
    <text evidence="2">The sequence shown here is derived from an EMBL/GenBank/DDBJ whole genome shotgun (WGS) entry which is preliminary data.</text>
</comment>
<reference evidence="2" key="2">
    <citation type="submission" date="2021-04" db="EMBL/GenBank/DDBJ databases">
        <authorList>
            <person name="Dong X."/>
        </authorList>
    </citation>
    <scope>NUCLEOTIDE SEQUENCE</scope>
    <source>
        <strain evidence="2">ZWT</strain>
    </source>
</reference>
<proteinExistence type="predicted"/>
<gene>
    <name evidence="2" type="ORF">KDK92_21565</name>
</gene>
<evidence type="ECO:0000313" key="3">
    <source>
        <dbReference type="Proteomes" id="UP001056429"/>
    </source>
</evidence>
<evidence type="ECO:0000256" key="1">
    <source>
        <dbReference type="SAM" id="Phobius"/>
    </source>
</evidence>
<feature type="transmembrane region" description="Helical" evidence="1">
    <location>
        <begin position="46"/>
        <end position="67"/>
    </location>
</feature>
<protein>
    <submittedName>
        <fullName evidence="2">Uncharacterized protein</fullName>
    </submittedName>
</protein>
<accession>A0A9J6P8U9</accession>
<dbReference type="AlphaFoldDB" id="A0A9J6P8U9"/>
<evidence type="ECO:0000313" key="2">
    <source>
        <dbReference type="EMBL" id="MCM1992321.1"/>
    </source>
</evidence>
<keyword evidence="1" id="KW-0472">Membrane</keyword>